<keyword evidence="2" id="KW-1185">Reference proteome</keyword>
<dbReference type="RefSeq" id="WP_189378786.1">
    <property type="nucleotide sequence ID" value="NZ_BNAH01000011.1"/>
</dbReference>
<evidence type="ECO:0000313" key="1">
    <source>
        <dbReference type="EMBL" id="GHE96028.1"/>
    </source>
</evidence>
<evidence type="ECO:0000313" key="2">
    <source>
        <dbReference type="Proteomes" id="UP000626370"/>
    </source>
</evidence>
<organism evidence="1 2">
    <name type="scientific">Thalassotalea profundi</name>
    <dbReference type="NCBI Taxonomy" id="2036687"/>
    <lineage>
        <taxon>Bacteria</taxon>
        <taxon>Pseudomonadati</taxon>
        <taxon>Pseudomonadota</taxon>
        <taxon>Gammaproteobacteria</taxon>
        <taxon>Alteromonadales</taxon>
        <taxon>Colwelliaceae</taxon>
        <taxon>Thalassotalea</taxon>
    </lineage>
</organism>
<reference evidence="2" key="1">
    <citation type="journal article" date="2019" name="Int. J. Syst. Evol. Microbiol.">
        <title>The Global Catalogue of Microorganisms (GCM) 10K type strain sequencing project: providing services to taxonomists for standard genome sequencing and annotation.</title>
        <authorList>
            <consortium name="The Broad Institute Genomics Platform"/>
            <consortium name="The Broad Institute Genome Sequencing Center for Infectious Disease"/>
            <person name="Wu L."/>
            <person name="Ma J."/>
        </authorList>
    </citation>
    <scope>NUCLEOTIDE SEQUENCE [LARGE SCALE GENOMIC DNA]</scope>
    <source>
        <strain evidence="2">CGMCC 1.15922</strain>
    </source>
</reference>
<dbReference type="EMBL" id="BNAH01000011">
    <property type="protein sequence ID" value="GHE96028.1"/>
    <property type="molecule type" value="Genomic_DNA"/>
</dbReference>
<accession>A0ABQ3IVI6</accession>
<proteinExistence type="predicted"/>
<sequence length="55" mass="6303">MIFEILEKIDKKYPFDLAIAHCGIRMLNLKQQVNYPHSLQNEVLSNSGISQLLST</sequence>
<comment type="caution">
    <text evidence="1">The sequence shown here is derived from an EMBL/GenBank/DDBJ whole genome shotgun (WGS) entry which is preliminary data.</text>
</comment>
<protein>
    <submittedName>
        <fullName evidence="1">Uncharacterized protein</fullName>
    </submittedName>
</protein>
<gene>
    <name evidence="1" type="ORF">GCM10011501_27060</name>
</gene>
<dbReference type="Proteomes" id="UP000626370">
    <property type="component" value="Unassembled WGS sequence"/>
</dbReference>
<name>A0ABQ3IVI6_9GAMM</name>